<evidence type="ECO:0000256" key="3">
    <source>
        <dbReference type="ARBA" id="ARBA00022989"/>
    </source>
</evidence>
<sequence length="311" mass="34647">MASTARIAATLGLNLFSSLSIVFVNKWLFLYNKFPSITLTLINFVGTSFGLYVCLGLGLFKRKTVHVRDVLPLAASFCGFVVFTNLSLKYNTVGTYQLLKVLTSPVILLLNYQWFDKIPSRFVVLSLLPIFLGVTLNSIFDLQFSPIGTFMALLGVGTTAMYQILVGHKQKELALDSMQLLSYQAPLSSVMLLCVLPFLEPPFAEGGLFAIDLSLEGFLLVCLSTSAAFLVNFTIYWIIGNTSPITYNFFGHFKFCATMIGGVLIFNDELQTNQYIGIMLTLIGVFSYSHLKMKERNQNTPLRSNKIELKP</sequence>
<dbReference type="PANTHER" id="PTHR11132">
    <property type="entry name" value="SOLUTE CARRIER FAMILY 35"/>
    <property type="match status" value="1"/>
</dbReference>
<feature type="transmembrane region" description="Helical" evidence="5">
    <location>
        <begin position="122"/>
        <end position="140"/>
    </location>
</feature>
<organism evidence="7 8">
    <name type="scientific">Oikopleura dioica</name>
    <name type="common">Tunicate</name>
    <dbReference type="NCBI Taxonomy" id="34765"/>
    <lineage>
        <taxon>Eukaryota</taxon>
        <taxon>Metazoa</taxon>
        <taxon>Chordata</taxon>
        <taxon>Tunicata</taxon>
        <taxon>Appendicularia</taxon>
        <taxon>Copelata</taxon>
        <taxon>Oikopleuridae</taxon>
        <taxon>Oikopleura</taxon>
    </lineage>
</organism>
<feature type="transmembrane region" description="Helical" evidence="5">
    <location>
        <begin position="180"/>
        <end position="198"/>
    </location>
</feature>
<evidence type="ECO:0000256" key="5">
    <source>
        <dbReference type="SAM" id="Phobius"/>
    </source>
</evidence>
<feature type="transmembrane region" description="Helical" evidence="5">
    <location>
        <begin position="34"/>
        <end position="58"/>
    </location>
</feature>
<evidence type="ECO:0000256" key="1">
    <source>
        <dbReference type="ARBA" id="ARBA00004141"/>
    </source>
</evidence>
<feature type="domain" description="Sugar phosphate transporter" evidence="6">
    <location>
        <begin position="12"/>
        <end position="289"/>
    </location>
</feature>
<dbReference type="EMBL" id="OU015569">
    <property type="protein sequence ID" value="CAG5098459.1"/>
    <property type="molecule type" value="Genomic_DNA"/>
</dbReference>
<keyword evidence="3 5" id="KW-1133">Transmembrane helix</keyword>
<dbReference type="InterPro" id="IPR050186">
    <property type="entry name" value="TPT_transporter"/>
</dbReference>
<reference evidence="7 8" key="1">
    <citation type="submission" date="2021-04" db="EMBL/GenBank/DDBJ databases">
        <authorList>
            <person name="Bliznina A."/>
        </authorList>
    </citation>
    <scope>NUCLEOTIDE SEQUENCE [LARGE SCALE GENOMIC DNA]</scope>
</reference>
<feature type="transmembrane region" description="Helical" evidence="5">
    <location>
        <begin position="146"/>
        <end position="168"/>
    </location>
</feature>
<feature type="transmembrane region" description="Helical" evidence="5">
    <location>
        <begin position="94"/>
        <end position="115"/>
    </location>
</feature>
<evidence type="ECO:0000313" key="7">
    <source>
        <dbReference type="EMBL" id="CAG5098459.1"/>
    </source>
</evidence>
<gene>
    <name evidence="7" type="ORF">OKIOD_LOCUS7243</name>
</gene>
<evidence type="ECO:0000313" key="8">
    <source>
        <dbReference type="Proteomes" id="UP001158576"/>
    </source>
</evidence>
<dbReference type="Pfam" id="PF03151">
    <property type="entry name" value="TPT"/>
    <property type="match status" value="1"/>
</dbReference>
<name>A0ABN7SDL4_OIKDI</name>
<evidence type="ECO:0000259" key="6">
    <source>
        <dbReference type="Pfam" id="PF03151"/>
    </source>
</evidence>
<protein>
    <submittedName>
        <fullName evidence="7">Oidioi.mRNA.OKI2018_I69.XSR.g15685.t1.cds</fullName>
    </submittedName>
</protein>
<keyword evidence="8" id="KW-1185">Reference proteome</keyword>
<dbReference type="Proteomes" id="UP001158576">
    <property type="component" value="Chromosome XSR"/>
</dbReference>
<keyword evidence="4 5" id="KW-0472">Membrane</keyword>
<keyword evidence="2 5" id="KW-0812">Transmembrane</keyword>
<comment type="subcellular location">
    <subcellularLocation>
        <location evidence="1">Membrane</location>
        <topology evidence="1">Multi-pass membrane protein</topology>
    </subcellularLocation>
</comment>
<dbReference type="InterPro" id="IPR004853">
    <property type="entry name" value="Sugar_P_trans_dom"/>
</dbReference>
<feature type="transmembrane region" description="Helical" evidence="5">
    <location>
        <begin position="246"/>
        <end position="266"/>
    </location>
</feature>
<feature type="transmembrane region" description="Helical" evidence="5">
    <location>
        <begin position="272"/>
        <end position="291"/>
    </location>
</feature>
<feature type="transmembrane region" description="Helical" evidence="5">
    <location>
        <begin position="218"/>
        <end position="239"/>
    </location>
</feature>
<accession>A0ABN7SDL4</accession>
<evidence type="ECO:0000256" key="2">
    <source>
        <dbReference type="ARBA" id="ARBA00022692"/>
    </source>
</evidence>
<feature type="transmembrane region" description="Helical" evidence="5">
    <location>
        <begin position="70"/>
        <end position="88"/>
    </location>
</feature>
<proteinExistence type="predicted"/>
<feature type="transmembrane region" description="Helical" evidence="5">
    <location>
        <begin position="7"/>
        <end position="28"/>
    </location>
</feature>
<evidence type="ECO:0000256" key="4">
    <source>
        <dbReference type="ARBA" id="ARBA00023136"/>
    </source>
</evidence>